<feature type="transmembrane region" description="Helical" evidence="1">
    <location>
        <begin position="12"/>
        <end position="32"/>
    </location>
</feature>
<reference evidence="3" key="1">
    <citation type="journal article" date="2019" name="Int. J. Syst. Evol. Microbiol.">
        <title>The Global Catalogue of Microorganisms (GCM) 10K type strain sequencing project: providing services to taxonomists for standard genome sequencing and annotation.</title>
        <authorList>
            <consortium name="The Broad Institute Genomics Platform"/>
            <consortium name="The Broad Institute Genome Sequencing Center for Infectious Disease"/>
            <person name="Wu L."/>
            <person name="Ma J."/>
        </authorList>
    </citation>
    <scope>NUCLEOTIDE SEQUENCE [LARGE SCALE GENOMIC DNA]</scope>
    <source>
        <strain evidence="3">CCM 320</strain>
    </source>
</reference>
<keyword evidence="1" id="KW-0812">Transmembrane</keyword>
<protein>
    <submittedName>
        <fullName evidence="2">Uncharacterized protein</fullName>
    </submittedName>
</protein>
<keyword evidence="1" id="KW-1133">Transmembrane helix</keyword>
<dbReference type="EMBL" id="JBHRUJ010000006">
    <property type="protein sequence ID" value="MFC3210461.1"/>
    <property type="molecule type" value="Genomic_DNA"/>
</dbReference>
<evidence type="ECO:0000256" key="1">
    <source>
        <dbReference type="SAM" id="Phobius"/>
    </source>
</evidence>
<dbReference type="RefSeq" id="WP_117313770.1">
    <property type="nucleotide sequence ID" value="NZ_CANNGD010000010.1"/>
</dbReference>
<feature type="transmembrane region" description="Helical" evidence="1">
    <location>
        <begin position="80"/>
        <end position="104"/>
    </location>
</feature>
<comment type="caution">
    <text evidence="2">The sequence shown here is derived from an EMBL/GenBank/DDBJ whole genome shotgun (WGS) entry which is preliminary data.</text>
</comment>
<name>A0ABV7KM27_PLAOK</name>
<evidence type="ECO:0000313" key="3">
    <source>
        <dbReference type="Proteomes" id="UP001595625"/>
    </source>
</evidence>
<dbReference type="Proteomes" id="UP001595625">
    <property type="component" value="Unassembled WGS sequence"/>
</dbReference>
<gene>
    <name evidence="2" type="ORF">ACFOEJ_05140</name>
</gene>
<evidence type="ECO:0000313" key="2">
    <source>
        <dbReference type="EMBL" id="MFC3210461.1"/>
    </source>
</evidence>
<accession>A0ABV7KM27</accession>
<proteinExistence type="predicted"/>
<keyword evidence="3" id="KW-1185">Reference proteome</keyword>
<organism evidence="2 3">
    <name type="scientific">Planomicrobium okeanokoites</name>
    <name type="common">Planococcus okeanokoites</name>
    <name type="synonym">Flavobacterium okeanokoites</name>
    <dbReference type="NCBI Taxonomy" id="244"/>
    <lineage>
        <taxon>Bacteria</taxon>
        <taxon>Bacillati</taxon>
        <taxon>Bacillota</taxon>
        <taxon>Bacilli</taxon>
        <taxon>Bacillales</taxon>
        <taxon>Caryophanaceae</taxon>
        <taxon>Planomicrobium</taxon>
    </lineage>
</organism>
<feature type="transmembrane region" description="Helical" evidence="1">
    <location>
        <begin position="52"/>
        <end position="73"/>
    </location>
</feature>
<keyword evidence="1" id="KW-0472">Membrane</keyword>
<sequence length="187" mass="20567">MYDFIDQKRIVYITFAVILFISALFAPVAFFYPIKTMFITPDALAIGTSSMSLLTGGIGLALMAGGLIVLAMLEQRLKKYGFAFALFVSGIIALSFSLTDYYYITSDGFVYNAPLSITSEKYGWTDFEKVEERIVKENGMTKIDSFSFHLKNGTVIDMPAGAILTMSGSIINNVQASGGVHERITEE</sequence>